<sequence>MLRHPGFQCGQPVRVGGFVRAEQPVALAHRRFVARCVMRMTGCQRQRQPVEEAPPLARRLDEQPVHRRGQPEHRQPFGEAVAAAAAPLTRTTRRSGAEACVPHIGLARAIVAGQQPRSRRRASASPRRDCGNR</sequence>
<gene>
    <name evidence="2" type="ORF">DdX_21460</name>
</gene>
<proteinExistence type="predicted"/>
<feature type="region of interest" description="Disordered" evidence="1">
    <location>
        <begin position="111"/>
        <end position="133"/>
    </location>
</feature>
<feature type="compositionally biased region" description="Basic and acidic residues" evidence="1">
    <location>
        <begin position="58"/>
        <end position="76"/>
    </location>
</feature>
<evidence type="ECO:0000313" key="3">
    <source>
        <dbReference type="Proteomes" id="UP001201812"/>
    </source>
</evidence>
<organism evidence="2 3">
    <name type="scientific">Ditylenchus destructor</name>
    <dbReference type="NCBI Taxonomy" id="166010"/>
    <lineage>
        <taxon>Eukaryota</taxon>
        <taxon>Metazoa</taxon>
        <taxon>Ecdysozoa</taxon>
        <taxon>Nematoda</taxon>
        <taxon>Chromadorea</taxon>
        <taxon>Rhabditida</taxon>
        <taxon>Tylenchina</taxon>
        <taxon>Tylenchomorpha</taxon>
        <taxon>Sphaerularioidea</taxon>
        <taxon>Anguinidae</taxon>
        <taxon>Anguininae</taxon>
        <taxon>Ditylenchus</taxon>
    </lineage>
</organism>
<dbReference type="Proteomes" id="UP001201812">
    <property type="component" value="Unassembled WGS sequence"/>
</dbReference>
<evidence type="ECO:0000313" key="2">
    <source>
        <dbReference type="EMBL" id="KAI1692065.1"/>
    </source>
</evidence>
<reference evidence="2" key="1">
    <citation type="submission" date="2022-01" db="EMBL/GenBank/DDBJ databases">
        <title>Genome Sequence Resource for Two Populations of Ditylenchus destructor, the Migratory Endoparasitic Phytonematode.</title>
        <authorList>
            <person name="Zhang H."/>
            <person name="Lin R."/>
            <person name="Xie B."/>
        </authorList>
    </citation>
    <scope>NUCLEOTIDE SEQUENCE</scope>
    <source>
        <strain evidence="2">BazhouSP</strain>
    </source>
</reference>
<comment type="caution">
    <text evidence="2">The sequence shown here is derived from an EMBL/GenBank/DDBJ whole genome shotgun (WGS) entry which is preliminary data.</text>
</comment>
<dbReference type="AlphaFoldDB" id="A0AAD4MFS2"/>
<accession>A0AAD4MFS2</accession>
<evidence type="ECO:0000256" key="1">
    <source>
        <dbReference type="SAM" id="MobiDB-lite"/>
    </source>
</evidence>
<protein>
    <submittedName>
        <fullName evidence="2">Uncharacterized protein</fullName>
    </submittedName>
</protein>
<keyword evidence="3" id="KW-1185">Reference proteome</keyword>
<feature type="region of interest" description="Disordered" evidence="1">
    <location>
        <begin position="43"/>
        <end position="78"/>
    </location>
</feature>
<name>A0AAD4MFS2_9BILA</name>
<dbReference type="EMBL" id="JAKKPZ010000832">
    <property type="protein sequence ID" value="KAI1692065.1"/>
    <property type="molecule type" value="Genomic_DNA"/>
</dbReference>